<evidence type="ECO:0000259" key="1">
    <source>
        <dbReference type="Pfam" id="PF09522"/>
    </source>
</evidence>
<dbReference type="EMBL" id="PCXM01000041">
    <property type="protein sequence ID" value="PIR39966.1"/>
    <property type="molecule type" value="Genomic_DNA"/>
</dbReference>
<evidence type="ECO:0000313" key="3">
    <source>
        <dbReference type="Proteomes" id="UP000230828"/>
    </source>
</evidence>
<dbReference type="Pfam" id="PF09522">
    <property type="entry name" value="RE_R_Pab1"/>
    <property type="match status" value="1"/>
</dbReference>
<sequence>MHIKTINKENELISKHPYCAIKRTHPTMLYFCFPITELKSESSLIGRCANTKEFAYFEINKNNSFIILEMVKIFGMLSPSHQYDTLEILDLIINK</sequence>
<accession>A0A2H0R119</accession>
<organism evidence="2 3">
    <name type="scientific">Candidatus Zambryskibacteria bacterium CG10_big_fil_rev_8_21_14_0_10_34_34</name>
    <dbReference type="NCBI Taxonomy" id="1975114"/>
    <lineage>
        <taxon>Bacteria</taxon>
        <taxon>Candidatus Zambryskiibacteriota</taxon>
    </lineage>
</organism>
<dbReference type="Proteomes" id="UP000230828">
    <property type="component" value="Unassembled WGS sequence"/>
</dbReference>
<comment type="caution">
    <text evidence="2">The sequence shown here is derived from an EMBL/GenBank/DDBJ whole genome shotgun (WGS) entry which is preliminary data.</text>
</comment>
<dbReference type="InterPro" id="IPR018576">
    <property type="entry name" value="Restrct_endonuc_II_Pab1"/>
</dbReference>
<evidence type="ECO:0000313" key="2">
    <source>
        <dbReference type="EMBL" id="PIR39966.1"/>
    </source>
</evidence>
<name>A0A2H0R119_9BACT</name>
<dbReference type="AlphaFoldDB" id="A0A2H0R119"/>
<proteinExistence type="predicted"/>
<protein>
    <recommendedName>
        <fullName evidence="1">Restriction endonuclease type II Pab1 domain-containing protein</fullName>
    </recommendedName>
</protein>
<feature type="domain" description="Restriction endonuclease type II Pab1" evidence="1">
    <location>
        <begin position="26"/>
        <end position="91"/>
    </location>
</feature>
<gene>
    <name evidence="2" type="ORF">COV33_02385</name>
</gene>
<reference evidence="2 3" key="1">
    <citation type="submission" date="2017-09" db="EMBL/GenBank/DDBJ databases">
        <title>Depth-based differentiation of microbial function through sediment-hosted aquifers and enrichment of novel symbionts in the deep terrestrial subsurface.</title>
        <authorList>
            <person name="Probst A.J."/>
            <person name="Ladd B."/>
            <person name="Jarett J.K."/>
            <person name="Geller-Mcgrath D.E."/>
            <person name="Sieber C.M."/>
            <person name="Emerson J.B."/>
            <person name="Anantharaman K."/>
            <person name="Thomas B.C."/>
            <person name="Malmstrom R."/>
            <person name="Stieglmeier M."/>
            <person name="Klingl A."/>
            <person name="Woyke T."/>
            <person name="Ryan C.M."/>
            <person name="Banfield J.F."/>
        </authorList>
    </citation>
    <scope>NUCLEOTIDE SEQUENCE [LARGE SCALE GENOMIC DNA]</scope>
    <source>
        <strain evidence="2">CG10_big_fil_rev_8_21_14_0_10_34_34</strain>
    </source>
</reference>